<keyword evidence="4" id="KW-0004">4Fe-4S</keyword>
<comment type="cofactor">
    <cofactor evidence="1">
        <name>[4Fe-4S] cluster</name>
        <dbReference type="ChEBI" id="CHEBI:49883"/>
    </cofactor>
</comment>
<keyword evidence="8" id="KW-0411">Iron-sulfur</keyword>
<dbReference type="SUPFAM" id="SSF53706">
    <property type="entry name" value="Formate dehydrogenase/DMSO reductase, domains 1-3"/>
    <property type="match status" value="1"/>
</dbReference>
<evidence type="ECO:0000256" key="2">
    <source>
        <dbReference type="ARBA" id="ARBA00004196"/>
    </source>
</evidence>
<reference evidence="11" key="1">
    <citation type="submission" date="2020-07" db="EMBL/GenBank/DDBJ databases">
        <title>Huge and variable diversity of episymbiotic CPR bacteria and DPANN archaea in groundwater ecosystems.</title>
        <authorList>
            <person name="He C.Y."/>
            <person name="Keren R."/>
            <person name="Whittaker M."/>
            <person name="Farag I.F."/>
            <person name="Doudna J."/>
            <person name="Cate J.H.D."/>
            <person name="Banfield J.F."/>
        </authorList>
    </citation>
    <scope>NUCLEOTIDE SEQUENCE</scope>
    <source>
        <strain evidence="11">NC_groundwater_717_Ag_S-0.2um_59_8</strain>
    </source>
</reference>
<dbReference type="InterPro" id="IPR006656">
    <property type="entry name" value="Mopterin_OxRdtase"/>
</dbReference>
<evidence type="ECO:0000256" key="9">
    <source>
        <dbReference type="SAM" id="Phobius"/>
    </source>
</evidence>
<dbReference type="Proteomes" id="UP000741360">
    <property type="component" value="Unassembled WGS sequence"/>
</dbReference>
<dbReference type="GO" id="GO:0046872">
    <property type="term" value="F:metal ion binding"/>
    <property type="evidence" value="ECO:0007669"/>
    <property type="project" value="UniProtKB-KW"/>
</dbReference>
<comment type="subcellular location">
    <subcellularLocation>
        <location evidence="2">Cell envelope</location>
    </subcellularLocation>
</comment>
<evidence type="ECO:0000256" key="1">
    <source>
        <dbReference type="ARBA" id="ARBA00001966"/>
    </source>
</evidence>
<evidence type="ECO:0000259" key="10">
    <source>
        <dbReference type="PROSITE" id="PS51669"/>
    </source>
</evidence>
<evidence type="ECO:0000256" key="8">
    <source>
        <dbReference type="ARBA" id="ARBA00023014"/>
    </source>
</evidence>
<dbReference type="PROSITE" id="PS51669">
    <property type="entry name" value="4FE4S_MOW_BIS_MGD"/>
    <property type="match status" value="1"/>
</dbReference>
<sequence>MSNEASPLTAHKSTLSRRDFLQLSALAALGSTIAGGTVSVLAPRCAAQPQPPEPEQWHYSFCRMCMMPECSTIVRTQNGIVTHVRGDPKNPYNQGTLCPRGQGMIMNLYNPYRVKAPLKRTNPQKGLDVDPGWVEISWDEALDTIAKRLRKIKSEDPRKLVVNSGFGSFPDSDPIGWTIFSEAFGTPNSIHTNGPLCAVHYAPLSTHGTFTDRVDLERCNYALLIGTSFGANWALAKGSGRQYVNALERGMKAVVVDPRCGPEASKATQWVPIRPGTELPFVLAVTNTIVNEIGIYDVEFLKGRTNGPYLITASGDYLRDPKSNKPLIWDAATGKAKPFDDPTLQDPALEGTFTVRKETVKPAFQILKEHLAQYTADWASQITAIPAKMIRQIARDFVTEARIGSTITLDGYEFPFRPVAIWVKRGTIAHKDGQLVQLASKVLNTIVGAMDVPGAIQGDNCGPKLTPGPDG</sequence>
<dbReference type="Gene3D" id="2.20.25.90">
    <property type="entry name" value="ADC-like domains"/>
    <property type="match status" value="1"/>
</dbReference>
<evidence type="ECO:0000256" key="3">
    <source>
        <dbReference type="ARBA" id="ARBA00010312"/>
    </source>
</evidence>
<dbReference type="PANTHER" id="PTHR43598:SF5">
    <property type="entry name" value="DMSO REDUCTASE CHAIN A"/>
    <property type="match status" value="1"/>
</dbReference>
<keyword evidence="9" id="KW-1133">Transmembrane helix</keyword>
<dbReference type="GO" id="GO:0051539">
    <property type="term" value="F:4 iron, 4 sulfur cluster binding"/>
    <property type="evidence" value="ECO:0007669"/>
    <property type="project" value="UniProtKB-KW"/>
</dbReference>
<comment type="caution">
    <text evidence="11">The sequence shown here is derived from an EMBL/GenBank/DDBJ whole genome shotgun (WGS) entry which is preliminary data.</text>
</comment>
<dbReference type="GO" id="GO:0016491">
    <property type="term" value="F:oxidoreductase activity"/>
    <property type="evidence" value="ECO:0007669"/>
    <property type="project" value="UniProtKB-KW"/>
</dbReference>
<dbReference type="EMBL" id="JACPSX010000028">
    <property type="protein sequence ID" value="MBI3013769.1"/>
    <property type="molecule type" value="Genomic_DNA"/>
</dbReference>
<organism evidence="11 12">
    <name type="scientific">Tectimicrobiota bacterium</name>
    <dbReference type="NCBI Taxonomy" id="2528274"/>
    <lineage>
        <taxon>Bacteria</taxon>
        <taxon>Pseudomonadati</taxon>
        <taxon>Nitrospinota/Tectimicrobiota group</taxon>
        <taxon>Candidatus Tectimicrobiota</taxon>
    </lineage>
</organism>
<evidence type="ECO:0000313" key="12">
    <source>
        <dbReference type="Proteomes" id="UP000741360"/>
    </source>
</evidence>
<dbReference type="Gene3D" id="3.40.50.740">
    <property type="match status" value="1"/>
</dbReference>
<feature type="domain" description="4Fe-4S Mo/W bis-MGD-type" evidence="10">
    <location>
        <begin position="55"/>
        <end position="112"/>
    </location>
</feature>
<name>A0A932GML2_UNCTE</name>
<dbReference type="PANTHER" id="PTHR43598">
    <property type="entry name" value="TUNGSTEN-CONTAINING FORMYLMETHANOFURAN DEHYDROGENASE 2 SUBUNIT B"/>
    <property type="match status" value="1"/>
</dbReference>
<evidence type="ECO:0000256" key="5">
    <source>
        <dbReference type="ARBA" id="ARBA00022723"/>
    </source>
</evidence>
<dbReference type="Gene3D" id="3.40.228.10">
    <property type="entry name" value="Dimethylsulfoxide Reductase, domain 2"/>
    <property type="match status" value="1"/>
</dbReference>
<dbReference type="InterPro" id="IPR006963">
    <property type="entry name" value="Mopterin_OxRdtase_4Fe-4S_dom"/>
</dbReference>
<dbReference type="GO" id="GO:0030313">
    <property type="term" value="C:cell envelope"/>
    <property type="evidence" value="ECO:0007669"/>
    <property type="project" value="UniProtKB-SubCell"/>
</dbReference>
<dbReference type="PROSITE" id="PS51318">
    <property type="entry name" value="TAT"/>
    <property type="match status" value="1"/>
</dbReference>
<keyword evidence="9" id="KW-0812">Transmembrane</keyword>
<comment type="similarity">
    <text evidence="3">Belongs to the prokaryotic molybdopterin-containing oxidoreductase family.</text>
</comment>
<dbReference type="AlphaFoldDB" id="A0A932GML2"/>
<dbReference type="Pfam" id="PF04879">
    <property type="entry name" value="Molybdop_Fe4S4"/>
    <property type="match status" value="1"/>
</dbReference>
<accession>A0A932GML2</accession>
<dbReference type="SMART" id="SM00926">
    <property type="entry name" value="Molybdop_Fe4S4"/>
    <property type="match status" value="1"/>
</dbReference>
<keyword evidence="9" id="KW-0472">Membrane</keyword>
<gene>
    <name evidence="11" type="ORF">HYY65_01590</name>
</gene>
<dbReference type="InterPro" id="IPR006311">
    <property type="entry name" value="TAT_signal"/>
</dbReference>
<evidence type="ECO:0000256" key="7">
    <source>
        <dbReference type="ARBA" id="ARBA00023004"/>
    </source>
</evidence>
<keyword evidence="5" id="KW-0479">Metal-binding</keyword>
<feature type="non-terminal residue" evidence="11">
    <location>
        <position position="471"/>
    </location>
</feature>
<dbReference type="Pfam" id="PF00384">
    <property type="entry name" value="Molybdopterin"/>
    <property type="match status" value="1"/>
</dbReference>
<evidence type="ECO:0000313" key="11">
    <source>
        <dbReference type="EMBL" id="MBI3013769.1"/>
    </source>
</evidence>
<keyword evidence="6" id="KW-0560">Oxidoreductase</keyword>
<evidence type="ECO:0000256" key="4">
    <source>
        <dbReference type="ARBA" id="ARBA00022485"/>
    </source>
</evidence>
<feature type="transmembrane region" description="Helical" evidence="9">
    <location>
        <begin position="20"/>
        <end position="42"/>
    </location>
</feature>
<proteinExistence type="inferred from homology"/>
<evidence type="ECO:0000256" key="6">
    <source>
        <dbReference type="ARBA" id="ARBA00023002"/>
    </source>
</evidence>
<protein>
    <submittedName>
        <fullName evidence="11">Molybdopterin-dependent oxidoreductase</fullName>
    </submittedName>
</protein>
<keyword evidence="7" id="KW-0408">Iron</keyword>